<feature type="domain" description="LOB" evidence="3">
    <location>
        <begin position="2"/>
        <end position="104"/>
    </location>
</feature>
<feature type="compositionally biased region" description="Polar residues" evidence="2">
    <location>
        <begin position="165"/>
        <end position="176"/>
    </location>
</feature>
<dbReference type="EMBL" id="KN654305">
    <property type="protein sequence ID" value="KHN25529.1"/>
    <property type="molecule type" value="Genomic_DNA"/>
</dbReference>
<evidence type="ECO:0000313" key="5">
    <source>
        <dbReference type="EMBL" id="RZB57389.1"/>
    </source>
</evidence>
<comment type="similarity">
    <text evidence="1">Belongs to the LOB domain-containing protein family.</text>
</comment>
<evidence type="ECO:0000256" key="1">
    <source>
        <dbReference type="ARBA" id="ARBA00005474"/>
    </source>
</evidence>
<proteinExistence type="inferred from homology"/>
<name>A0A0B2QZR9_GLYSO</name>
<dbReference type="PANTHER" id="PTHR31301:SF68">
    <property type="entry name" value="LOB DOMAIN-CONTAINING PROTEIN 32-RELATED"/>
    <property type="match status" value="1"/>
</dbReference>
<feature type="region of interest" description="Disordered" evidence="2">
    <location>
        <begin position="162"/>
        <end position="191"/>
    </location>
</feature>
<dbReference type="AlphaFoldDB" id="A0A0B2QZR9"/>
<dbReference type="Gramene" id="XM_028352528.1">
    <property type="protein sequence ID" value="XP_028208329.1"/>
    <property type="gene ID" value="LOC114391531"/>
</dbReference>
<accession>A0A0B2QZR9</accession>
<evidence type="ECO:0000313" key="4">
    <source>
        <dbReference type="EMBL" id="KHN25529.1"/>
    </source>
</evidence>
<dbReference type="SMR" id="A0A0B2QZR9"/>
<evidence type="ECO:0000259" key="3">
    <source>
        <dbReference type="PROSITE" id="PS50891"/>
    </source>
</evidence>
<dbReference type="PROSITE" id="PS50891">
    <property type="entry name" value="LOB"/>
    <property type="match status" value="1"/>
</dbReference>
<dbReference type="Proteomes" id="UP000289340">
    <property type="component" value="Chromosome 17"/>
</dbReference>
<protein>
    <submittedName>
        <fullName evidence="4">LOB domain-containing protein 6</fullName>
    </submittedName>
</protein>
<dbReference type="InterPro" id="IPR004883">
    <property type="entry name" value="LOB"/>
</dbReference>
<dbReference type="EMBL" id="QZWG01000017">
    <property type="protein sequence ID" value="RZB57389.1"/>
    <property type="molecule type" value="Genomic_DNA"/>
</dbReference>
<keyword evidence="6" id="KW-1185">Reference proteome</keyword>
<dbReference type="Pfam" id="PF03195">
    <property type="entry name" value="LOB"/>
    <property type="match status" value="1"/>
</dbReference>
<dbReference type="Proteomes" id="UP000053555">
    <property type="component" value="Unassembled WGS sequence"/>
</dbReference>
<reference evidence="5 6" key="2">
    <citation type="submission" date="2018-09" db="EMBL/GenBank/DDBJ databases">
        <title>A high-quality reference genome of wild soybean provides a powerful tool to mine soybean genomes.</title>
        <authorList>
            <person name="Xie M."/>
            <person name="Chung C.Y.L."/>
            <person name="Li M.-W."/>
            <person name="Wong F.-L."/>
            <person name="Chan T.-F."/>
            <person name="Lam H.-M."/>
        </authorList>
    </citation>
    <scope>NUCLEOTIDE SEQUENCE [LARGE SCALE GENOMIC DNA]</scope>
    <source>
        <strain evidence="6">cv. W05</strain>
        <tissue evidence="5">Hypocotyl of etiolated seedlings</tissue>
    </source>
</reference>
<evidence type="ECO:0000313" key="6">
    <source>
        <dbReference type="Proteomes" id="UP000289340"/>
    </source>
</evidence>
<sequence length="191" mass="21284">MSTCGACKYQRRRCYSDICMFAPYFPAENIQRFACVHHVFGGGNVGSMLNITKPKLRGWVVKTLAYQAEARVRDPVHGCVGLIRELEENHRKVKEDLAKAQMELARYMGPEFVRKLSPNYGGESSLKGKFVAHLQPTTMELDFAPSIAIDVDDLDKWDPFPPWETSFQNVGPSSSHAHGEGGNRKGKGVAP</sequence>
<organism evidence="4">
    <name type="scientific">Glycine soja</name>
    <name type="common">Wild soybean</name>
    <dbReference type="NCBI Taxonomy" id="3848"/>
    <lineage>
        <taxon>Eukaryota</taxon>
        <taxon>Viridiplantae</taxon>
        <taxon>Streptophyta</taxon>
        <taxon>Embryophyta</taxon>
        <taxon>Tracheophyta</taxon>
        <taxon>Spermatophyta</taxon>
        <taxon>Magnoliopsida</taxon>
        <taxon>eudicotyledons</taxon>
        <taxon>Gunneridae</taxon>
        <taxon>Pentapetalae</taxon>
        <taxon>rosids</taxon>
        <taxon>fabids</taxon>
        <taxon>Fabales</taxon>
        <taxon>Fabaceae</taxon>
        <taxon>Papilionoideae</taxon>
        <taxon>50 kb inversion clade</taxon>
        <taxon>NPAAA clade</taxon>
        <taxon>indigoferoid/millettioid clade</taxon>
        <taxon>Phaseoleae</taxon>
        <taxon>Glycine</taxon>
        <taxon>Glycine subgen. Soja</taxon>
    </lineage>
</organism>
<gene>
    <name evidence="5" type="ORF">D0Y65_046172</name>
    <name evidence="4" type="ORF">glysoja_043146</name>
</gene>
<reference evidence="4" key="1">
    <citation type="submission" date="2014-07" db="EMBL/GenBank/DDBJ databases">
        <title>Identification of a novel salt tolerance gene in wild soybean by whole-genome sequencing.</title>
        <authorList>
            <person name="Lam H.-M."/>
            <person name="Qi X."/>
            <person name="Li M.-W."/>
            <person name="Liu X."/>
            <person name="Xie M."/>
            <person name="Ni M."/>
            <person name="Xu X."/>
        </authorList>
    </citation>
    <scope>NUCLEOTIDE SEQUENCE [LARGE SCALE GENOMIC DNA]</scope>
    <source>
        <tissue evidence="4">Root</tissue>
    </source>
</reference>
<evidence type="ECO:0000256" key="2">
    <source>
        <dbReference type="SAM" id="MobiDB-lite"/>
    </source>
</evidence>
<dbReference type="PANTHER" id="PTHR31301">
    <property type="entry name" value="LOB DOMAIN-CONTAINING PROTEIN 4-RELATED"/>
    <property type="match status" value="1"/>
</dbReference>